<evidence type="ECO:0000259" key="1">
    <source>
        <dbReference type="Pfam" id="PF13577"/>
    </source>
</evidence>
<dbReference type="InterPro" id="IPR032710">
    <property type="entry name" value="NTF2-like_dom_sf"/>
</dbReference>
<dbReference type="SUPFAM" id="SSF54427">
    <property type="entry name" value="NTF2-like"/>
    <property type="match status" value="1"/>
</dbReference>
<dbReference type="Pfam" id="PF13577">
    <property type="entry name" value="SnoaL_4"/>
    <property type="match status" value="1"/>
</dbReference>
<dbReference type="InterPro" id="IPR037401">
    <property type="entry name" value="SnoaL-like"/>
</dbReference>
<comment type="caution">
    <text evidence="2">The sequence shown here is derived from an EMBL/GenBank/DDBJ whole genome shotgun (WGS) entry which is preliminary data.</text>
</comment>
<gene>
    <name evidence="2" type="ORF">CSOJ01_08018</name>
</gene>
<evidence type="ECO:0000313" key="3">
    <source>
        <dbReference type="Proteomes" id="UP000652219"/>
    </source>
</evidence>
<sequence length="221" mass="25260">MSDPHNHQYSHIGGTTSELLDRFAVSEICKGWTVYRDASEWANYRSLFTDDAYTIDDFIQLSIQGKTTAGAHIMHRECGTLVELSPQNGRAVGKMKAVITQRFAHPEGFEYDVDCDCRFVFFCERVCAPGGHDWRAAFVKLVYEKDRLVPVDGVKVPYFADEVLERYPAGYRYLGAAQNTLGYEIDRGLVTGEDSKACEVMYRNIERWLDEPTFCRSFHPE</sequence>
<dbReference type="EMBL" id="WIGN01000132">
    <property type="protein sequence ID" value="KAF6807654.1"/>
    <property type="molecule type" value="Genomic_DNA"/>
</dbReference>
<protein>
    <submittedName>
        <fullName evidence="2">Catabolic 3-dehydroquinase</fullName>
    </submittedName>
</protein>
<feature type="domain" description="SnoaL-like" evidence="1">
    <location>
        <begin position="18"/>
        <end position="121"/>
    </location>
</feature>
<accession>A0A8H6J6Y0</accession>
<dbReference type="Proteomes" id="UP000652219">
    <property type="component" value="Unassembled WGS sequence"/>
</dbReference>
<reference evidence="2 3" key="1">
    <citation type="journal article" date="2020" name="Phytopathology">
        <title>Genome Sequence Resources of Colletotrichum truncatum, C. plurivorum, C. musicola, and C. sojae: Four Species Pathogenic to Soybean (Glycine max).</title>
        <authorList>
            <person name="Rogerio F."/>
            <person name="Boufleur T.R."/>
            <person name="Ciampi-Guillardi M."/>
            <person name="Sukno S.A."/>
            <person name="Thon M.R."/>
            <person name="Massola Junior N.S."/>
            <person name="Baroncelli R."/>
        </authorList>
    </citation>
    <scope>NUCLEOTIDE SEQUENCE [LARGE SCALE GENOMIC DNA]</scope>
    <source>
        <strain evidence="2 3">LFN0009</strain>
    </source>
</reference>
<name>A0A8H6J6Y0_9PEZI</name>
<evidence type="ECO:0000313" key="2">
    <source>
        <dbReference type="EMBL" id="KAF6807654.1"/>
    </source>
</evidence>
<keyword evidence="3" id="KW-1185">Reference proteome</keyword>
<organism evidence="2 3">
    <name type="scientific">Colletotrichum sojae</name>
    <dbReference type="NCBI Taxonomy" id="2175907"/>
    <lineage>
        <taxon>Eukaryota</taxon>
        <taxon>Fungi</taxon>
        <taxon>Dikarya</taxon>
        <taxon>Ascomycota</taxon>
        <taxon>Pezizomycotina</taxon>
        <taxon>Sordariomycetes</taxon>
        <taxon>Hypocreomycetidae</taxon>
        <taxon>Glomerellales</taxon>
        <taxon>Glomerellaceae</taxon>
        <taxon>Colletotrichum</taxon>
        <taxon>Colletotrichum orchidearum species complex</taxon>
    </lineage>
</organism>
<dbReference type="AlphaFoldDB" id="A0A8H6J6Y0"/>
<proteinExistence type="predicted"/>